<gene>
    <name evidence="1" type="ORF">LCGC14_1324150</name>
</gene>
<organism evidence="1">
    <name type="scientific">marine sediment metagenome</name>
    <dbReference type="NCBI Taxonomy" id="412755"/>
    <lineage>
        <taxon>unclassified sequences</taxon>
        <taxon>metagenomes</taxon>
        <taxon>ecological metagenomes</taxon>
    </lineage>
</organism>
<reference evidence="1" key="1">
    <citation type="journal article" date="2015" name="Nature">
        <title>Complex archaea that bridge the gap between prokaryotes and eukaryotes.</title>
        <authorList>
            <person name="Spang A."/>
            <person name="Saw J.H."/>
            <person name="Jorgensen S.L."/>
            <person name="Zaremba-Niedzwiedzka K."/>
            <person name="Martijn J."/>
            <person name="Lind A.E."/>
            <person name="van Eijk R."/>
            <person name="Schleper C."/>
            <person name="Guy L."/>
            <person name="Ettema T.J."/>
        </authorList>
    </citation>
    <scope>NUCLEOTIDE SEQUENCE</scope>
</reference>
<comment type="caution">
    <text evidence="1">The sequence shown here is derived from an EMBL/GenBank/DDBJ whole genome shotgun (WGS) entry which is preliminary data.</text>
</comment>
<dbReference type="AlphaFoldDB" id="A0A0F9NL06"/>
<sequence length="98" mass="9968">MSIATFNSLYTAAAAALDSGDYASAILAATKAQILLGTTPNLARSLGGQGDGNQSVTWNDGAAIERFIANCRQLQKAASVASGGVFAQSKVTYARPTA</sequence>
<proteinExistence type="predicted"/>
<accession>A0A0F9NL06</accession>
<protein>
    <submittedName>
        <fullName evidence="1">Uncharacterized protein</fullName>
    </submittedName>
</protein>
<evidence type="ECO:0000313" key="1">
    <source>
        <dbReference type="EMBL" id="KKM81987.1"/>
    </source>
</evidence>
<dbReference type="EMBL" id="LAZR01007931">
    <property type="protein sequence ID" value="KKM81987.1"/>
    <property type="molecule type" value="Genomic_DNA"/>
</dbReference>
<name>A0A0F9NL06_9ZZZZ</name>